<dbReference type="GO" id="GO:0016020">
    <property type="term" value="C:membrane"/>
    <property type="evidence" value="ECO:0007669"/>
    <property type="project" value="UniProtKB-SubCell"/>
</dbReference>
<keyword evidence="6" id="KW-1185">Reference proteome</keyword>
<evidence type="ECO:0000256" key="2">
    <source>
        <dbReference type="ARBA" id="ARBA00022692"/>
    </source>
</evidence>
<name>A0A0K0EGH3_STRER</name>
<keyword evidence="2" id="KW-0812">Transmembrane</keyword>
<dbReference type="Pfam" id="PF08427">
    <property type="entry name" value="ARMH3_C"/>
    <property type="match status" value="1"/>
</dbReference>
<evidence type="ECO:0000256" key="1">
    <source>
        <dbReference type="ARBA" id="ARBA00004370"/>
    </source>
</evidence>
<dbReference type="PANTHER" id="PTHR13608">
    <property type="entry name" value="ARMADILLO-LIKE HELICAL DOMAIN-CONTAINING PROTEIN 3"/>
    <property type="match status" value="1"/>
</dbReference>
<evidence type="ECO:0000256" key="3">
    <source>
        <dbReference type="ARBA" id="ARBA00022989"/>
    </source>
</evidence>
<feature type="domain" description="Armadillo-like helical" evidence="5">
    <location>
        <begin position="406"/>
        <end position="625"/>
    </location>
</feature>
<accession>A0A0K0EGH3</accession>
<comment type="subcellular location">
    <subcellularLocation>
        <location evidence="1">Membrane</location>
    </subcellularLocation>
</comment>
<sequence length="625" mass="73591">MEVCLKIVTLYKQIFDNPSIIDEEFNWSEFFLLKYAEKEFIKILDEAFKNEEKYEKNCFVTQRIIERAIKFIAISENKIHLKNACETLRIIVEYVLSKFPDSQRWEVISDQYSFPIFAAFSMKLTTMLKEYNNIEDEEKEKNYKELLLIVLKTAVSLVLSSGDIQNNRLVPVFLQPEFGHALHNTIGKKSFYDIECKIWSMKLLCHILSFSFQKQQNPFVTILSRTGDEMIMLGFREVLINLTRQYIENFKQTLTSILDEQNTFLNSISSPIFNIFSTNTNTSRVFDSDSVIAKCITHVELFLFTKILISSNKDFITYMMINPTNDTGNNLFLEFLCLSSFIFGTFKGEPSLNKKSRALSYNCLYIINQVMEDHYAQNTIVKSRLGRIVPLMRADFQHKPFSIDYSFTSETFIVEYLVEILTEFTLSHIMKNFPFQHYNLVLNIFHLILLRIRSATIKLPNWQKFFQTMVSLVAFITPKLQGDDNEKVSNYCMVFYKLFVVKNFFLAHGDCFIPDAESYSFLYYEIIRQKDLYEKIMKVIEEKLKNENYCLREWFLKFVLLMDNINLIQSYFESKVEDEIEYVYEDAILNMITNNLSGMTLTLHAELEIAQPLPPFDTEFVLQKI</sequence>
<evidence type="ECO:0000313" key="7">
    <source>
        <dbReference type="WBParaSite" id="SSTP_0000858500.1"/>
    </source>
</evidence>
<evidence type="ECO:0000256" key="4">
    <source>
        <dbReference type="ARBA" id="ARBA00023136"/>
    </source>
</evidence>
<evidence type="ECO:0000259" key="5">
    <source>
        <dbReference type="SMART" id="SM01158"/>
    </source>
</evidence>
<dbReference type="WBParaSite" id="TCONS_00015050.p1">
    <property type="protein sequence ID" value="TCONS_00015050.p1"/>
    <property type="gene ID" value="XLOC_010261"/>
</dbReference>
<dbReference type="SMART" id="SM01158">
    <property type="entry name" value="DUF1741"/>
    <property type="match status" value="1"/>
</dbReference>
<evidence type="ECO:0000313" key="6">
    <source>
        <dbReference type="Proteomes" id="UP000035681"/>
    </source>
</evidence>
<organism evidence="7">
    <name type="scientific">Strongyloides stercoralis</name>
    <name type="common">Threadworm</name>
    <dbReference type="NCBI Taxonomy" id="6248"/>
    <lineage>
        <taxon>Eukaryota</taxon>
        <taxon>Metazoa</taxon>
        <taxon>Ecdysozoa</taxon>
        <taxon>Nematoda</taxon>
        <taxon>Chromadorea</taxon>
        <taxon>Rhabditida</taxon>
        <taxon>Tylenchina</taxon>
        <taxon>Panagrolaimomorpha</taxon>
        <taxon>Strongyloidoidea</taxon>
        <taxon>Strongyloididae</taxon>
        <taxon>Strongyloides</taxon>
    </lineage>
</organism>
<proteinExistence type="predicted"/>
<dbReference type="InterPro" id="IPR013636">
    <property type="entry name" value="ARMH3_C"/>
</dbReference>
<protein>
    <submittedName>
        <fullName evidence="7 8">DUF1741 domain-containing protein</fullName>
    </submittedName>
</protein>
<dbReference type="WBParaSite" id="SSTP_0000858500.1">
    <property type="protein sequence ID" value="SSTP_0000858500.1"/>
    <property type="gene ID" value="SSTP_0000858500"/>
</dbReference>
<evidence type="ECO:0000313" key="8">
    <source>
        <dbReference type="WBParaSite" id="TCONS_00015050.p1"/>
    </source>
</evidence>
<reference evidence="7" key="1">
    <citation type="submission" date="2015-08" db="UniProtKB">
        <authorList>
            <consortium name="WormBaseParasite"/>
        </authorList>
    </citation>
    <scope>IDENTIFICATION</scope>
</reference>
<keyword evidence="4" id="KW-0472">Membrane</keyword>
<keyword evidence="3" id="KW-1133">Transmembrane helix</keyword>
<dbReference type="AlphaFoldDB" id="A0A0K0EGH3"/>
<dbReference type="PANTHER" id="PTHR13608:SF3">
    <property type="entry name" value="ARMADILLO-LIKE HELICAL DOMAIN-CONTAINING PROTEIN 3"/>
    <property type="match status" value="1"/>
</dbReference>
<dbReference type="GO" id="GO:0005829">
    <property type="term" value="C:cytosol"/>
    <property type="evidence" value="ECO:0007669"/>
    <property type="project" value="TreeGrafter"/>
</dbReference>
<dbReference type="InterPro" id="IPR039868">
    <property type="entry name" value="ARMD3-like"/>
</dbReference>
<dbReference type="Proteomes" id="UP000035681">
    <property type="component" value="Unplaced"/>
</dbReference>